<organism evidence="1">
    <name type="scientific">Candidatus Methanomethylicus mesodigestus</name>
    <dbReference type="NCBI Taxonomy" id="1867258"/>
    <lineage>
        <taxon>Archaea</taxon>
        <taxon>Thermoproteota</taxon>
        <taxon>Methanosuratincolia</taxon>
        <taxon>Candidatus Methanomethylicales</taxon>
        <taxon>Candidatus Methanomethylicaceae</taxon>
        <taxon>Candidatus Methanomethylicus</taxon>
    </lineage>
</organism>
<dbReference type="EMBL" id="DSTX01000011">
    <property type="protein sequence ID" value="HFK20807.1"/>
    <property type="molecule type" value="Genomic_DNA"/>
</dbReference>
<accession>A0A7C3FAZ6</accession>
<proteinExistence type="predicted"/>
<reference evidence="1" key="1">
    <citation type="journal article" date="2020" name="mSystems">
        <title>Genome- and Community-Level Interaction Insights into Carbon Utilization and Element Cycling Functions of Hydrothermarchaeota in Hydrothermal Sediment.</title>
        <authorList>
            <person name="Zhou Z."/>
            <person name="Liu Y."/>
            <person name="Xu W."/>
            <person name="Pan J."/>
            <person name="Luo Z.H."/>
            <person name="Li M."/>
        </authorList>
    </citation>
    <scope>NUCLEOTIDE SEQUENCE [LARGE SCALE GENOMIC DNA]</scope>
    <source>
        <strain evidence="1">SpSt-468</strain>
    </source>
</reference>
<evidence type="ECO:0000313" key="1">
    <source>
        <dbReference type="EMBL" id="HFK20807.1"/>
    </source>
</evidence>
<protein>
    <submittedName>
        <fullName evidence="1">Uncharacterized protein</fullName>
    </submittedName>
</protein>
<gene>
    <name evidence="1" type="ORF">ENS19_05925</name>
</gene>
<sequence>MIIIAFRSILCSLFTFRTLLLIYLCSFHTFAYSIEWIDISRKTQTEVKYGKTIGKPRKCWKTKPLATCLFSS</sequence>
<dbReference type="AlphaFoldDB" id="A0A7C3FAZ6"/>
<name>A0A7C3FAZ6_9CREN</name>
<comment type="caution">
    <text evidence="1">The sequence shown here is derived from an EMBL/GenBank/DDBJ whole genome shotgun (WGS) entry which is preliminary data.</text>
</comment>